<reference evidence="2" key="1">
    <citation type="submission" date="2017-09" db="EMBL/GenBank/DDBJ databases">
        <authorList>
            <person name="Campbell M.A."/>
            <person name="Lukasik P."/>
            <person name="Simon C."/>
            <person name="McCutcheon J.P."/>
        </authorList>
    </citation>
    <scope>NUCLEOTIDE SEQUENCE [LARGE SCALE GENOMIC DNA]</scope>
    <source>
        <strain evidence="2">ALECUR</strain>
    </source>
</reference>
<organism evidence="2 3">
    <name type="scientific">Candidatus Hodgkinia cicadicola</name>
    <dbReference type="NCBI Taxonomy" id="573658"/>
    <lineage>
        <taxon>Bacteria</taxon>
        <taxon>Pseudomonadati</taxon>
        <taxon>Pseudomonadota</taxon>
        <taxon>Alphaproteobacteria</taxon>
        <taxon>Hyphomicrobiales</taxon>
        <taxon>Candidatus Hodgkinia</taxon>
    </lineage>
</organism>
<sequence>MFLPYKRYIPFNKICEDRQSLLLNDNIFQFYIGIACLLGIIINKNTTNIHVYVDCGSDVRLQIKSDISTISIIINNKSKLEVKLFIRNNINTKIIAGSGSKIKLLIENILTSPKFILITSILSNNVNITILSNAFMNKNSTKQTIYNSIIGSYSIIKIVLNVLLLGRSYIIIKPIFRIKKHNSTCNHSVNISNALSNLYFNRKIINIINFMILNAYNKHVI</sequence>
<dbReference type="Proteomes" id="UP000229529">
    <property type="component" value="Unassembled WGS sequence"/>
</dbReference>
<comment type="caution">
    <text evidence="2">The sequence shown here is derived from an EMBL/GenBank/DDBJ whole genome shotgun (WGS) entry which is preliminary data.</text>
</comment>
<gene>
    <name evidence="2" type="ORF">alecur_2</name>
</gene>
<keyword evidence="3" id="KW-1185">Reference proteome</keyword>
<name>A0ABX4MKJ6_9HYPH</name>
<evidence type="ECO:0000313" key="3">
    <source>
        <dbReference type="Proteomes" id="UP000229529"/>
    </source>
</evidence>
<accession>A0ABX4MKJ6</accession>
<proteinExistence type="predicted"/>
<evidence type="ECO:0000313" key="2">
    <source>
        <dbReference type="EMBL" id="PIM96617.1"/>
    </source>
</evidence>
<feature type="transmembrane region" description="Helical" evidence="1">
    <location>
        <begin position="145"/>
        <end position="170"/>
    </location>
</feature>
<keyword evidence="1" id="KW-1133">Transmembrane helix</keyword>
<feature type="transmembrane region" description="Helical" evidence="1">
    <location>
        <begin position="21"/>
        <end position="42"/>
    </location>
</feature>
<evidence type="ECO:0000256" key="1">
    <source>
        <dbReference type="SAM" id="Phobius"/>
    </source>
</evidence>
<keyword evidence="1" id="KW-0472">Membrane</keyword>
<keyword evidence="1" id="KW-0812">Transmembrane</keyword>
<protein>
    <submittedName>
        <fullName evidence="2">Uncharacterized protein</fullName>
    </submittedName>
</protein>
<dbReference type="EMBL" id="NXGS01000001">
    <property type="protein sequence ID" value="PIM96617.1"/>
    <property type="molecule type" value="Genomic_DNA"/>
</dbReference>